<dbReference type="SMART" id="SM00382">
    <property type="entry name" value="AAA"/>
    <property type="match status" value="1"/>
</dbReference>
<dbReference type="CDD" id="cd03257">
    <property type="entry name" value="ABC_NikE_OppD_transporters"/>
    <property type="match status" value="1"/>
</dbReference>
<sequence>TPGNFFKKGLGGALSGLVVQSTQRKLAQKTSANRETIVEAKEVSCTYPTARQNLFSPAPPMRAVNGVTLSLKRGENLGLVGESGCGKSTLARALLGLQPVSEGAVEIGGVGFASASKAAMRIMRKKIQIVFQDPYSSFNPRQTVEKIIGEPFHLFDTPPSRAEQRELIGEVLASVGMSLNDMEKYPHEFSGGQRQRIAIARALITEPSVIILDEATSALDVGARNRVLNLLMALSDQRGVSYLFVTHDMTVIRDVADRVLVMKDGRIVEEGATSDILGHPQHDYSRSLIEATPKINWPQ</sequence>
<protein>
    <submittedName>
        <fullName evidence="6">Oligopeptide transport ATP-binding protein OppD (TC 3.A.1.5.1)</fullName>
    </submittedName>
</protein>
<dbReference type="PANTHER" id="PTHR43776">
    <property type="entry name" value="TRANSPORT ATP-BINDING PROTEIN"/>
    <property type="match status" value="1"/>
</dbReference>
<dbReference type="AlphaFoldDB" id="A0A3B0SUJ5"/>
<dbReference type="PANTHER" id="PTHR43776:SF7">
    <property type="entry name" value="D,D-DIPEPTIDE TRANSPORT ATP-BINDING PROTEIN DDPF-RELATED"/>
    <property type="match status" value="1"/>
</dbReference>
<dbReference type="Gene3D" id="3.40.50.300">
    <property type="entry name" value="P-loop containing nucleotide triphosphate hydrolases"/>
    <property type="match status" value="1"/>
</dbReference>
<feature type="non-terminal residue" evidence="6">
    <location>
        <position position="1"/>
    </location>
</feature>
<keyword evidence="3" id="KW-0547">Nucleotide-binding</keyword>
<name>A0A3B0SUJ5_9ZZZZ</name>
<organism evidence="6">
    <name type="scientific">hydrothermal vent metagenome</name>
    <dbReference type="NCBI Taxonomy" id="652676"/>
    <lineage>
        <taxon>unclassified sequences</taxon>
        <taxon>metagenomes</taxon>
        <taxon>ecological metagenomes</taxon>
    </lineage>
</organism>
<evidence type="ECO:0000259" key="5">
    <source>
        <dbReference type="PROSITE" id="PS50893"/>
    </source>
</evidence>
<proteinExistence type="inferred from homology"/>
<evidence type="ECO:0000313" key="6">
    <source>
        <dbReference type="EMBL" id="VAW08160.1"/>
    </source>
</evidence>
<dbReference type="Pfam" id="PF00005">
    <property type="entry name" value="ABC_tran"/>
    <property type="match status" value="1"/>
</dbReference>
<dbReference type="PROSITE" id="PS50893">
    <property type="entry name" value="ABC_TRANSPORTER_2"/>
    <property type="match status" value="1"/>
</dbReference>
<evidence type="ECO:0000256" key="4">
    <source>
        <dbReference type="ARBA" id="ARBA00022840"/>
    </source>
</evidence>
<gene>
    <name evidence="6" type="ORF">MNBD_ALPHA05-1881</name>
</gene>
<dbReference type="InterPro" id="IPR050319">
    <property type="entry name" value="ABC_transp_ATP-bind"/>
</dbReference>
<keyword evidence="2" id="KW-0813">Transport</keyword>
<accession>A0A3B0SUJ5</accession>
<dbReference type="GO" id="GO:0055085">
    <property type="term" value="P:transmembrane transport"/>
    <property type="evidence" value="ECO:0007669"/>
    <property type="project" value="UniProtKB-ARBA"/>
</dbReference>
<dbReference type="PROSITE" id="PS00211">
    <property type="entry name" value="ABC_TRANSPORTER_1"/>
    <property type="match status" value="1"/>
</dbReference>
<dbReference type="SUPFAM" id="SSF52540">
    <property type="entry name" value="P-loop containing nucleoside triphosphate hydrolases"/>
    <property type="match status" value="1"/>
</dbReference>
<evidence type="ECO:0000256" key="3">
    <source>
        <dbReference type="ARBA" id="ARBA00022741"/>
    </source>
</evidence>
<dbReference type="InterPro" id="IPR003439">
    <property type="entry name" value="ABC_transporter-like_ATP-bd"/>
</dbReference>
<dbReference type="GO" id="GO:0016887">
    <property type="term" value="F:ATP hydrolysis activity"/>
    <property type="evidence" value="ECO:0007669"/>
    <property type="project" value="InterPro"/>
</dbReference>
<dbReference type="EMBL" id="UOEH01000642">
    <property type="protein sequence ID" value="VAW08160.1"/>
    <property type="molecule type" value="Genomic_DNA"/>
</dbReference>
<comment type="similarity">
    <text evidence="1">Belongs to the ABC transporter superfamily.</text>
</comment>
<dbReference type="InterPro" id="IPR003593">
    <property type="entry name" value="AAA+_ATPase"/>
</dbReference>
<dbReference type="GO" id="GO:0005524">
    <property type="term" value="F:ATP binding"/>
    <property type="evidence" value="ECO:0007669"/>
    <property type="project" value="UniProtKB-KW"/>
</dbReference>
<evidence type="ECO:0000256" key="2">
    <source>
        <dbReference type="ARBA" id="ARBA00022448"/>
    </source>
</evidence>
<keyword evidence="4 6" id="KW-0067">ATP-binding</keyword>
<reference evidence="6" key="1">
    <citation type="submission" date="2018-06" db="EMBL/GenBank/DDBJ databases">
        <authorList>
            <person name="Zhirakovskaya E."/>
        </authorList>
    </citation>
    <scope>NUCLEOTIDE SEQUENCE</scope>
</reference>
<dbReference type="InterPro" id="IPR017871">
    <property type="entry name" value="ABC_transporter-like_CS"/>
</dbReference>
<evidence type="ECO:0000256" key="1">
    <source>
        <dbReference type="ARBA" id="ARBA00005417"/>
    </source>
</evidence>
<dbReference type="InterPro" id="IPR027417">
    <property type="entry name" value="P-loop_NTPase"/>
</dbReference>
<feature type="domain" description="ABC transporter" evidence="5">
    <location>
        <begin position="49"/>
        <end position="289"/>
    </location>
</feature>